<dbReference type="PANTHER" id="PTHR43312">
    <property type="entry name" value="D-THREO-ALDOSE 1-DEHYDROGENASE"/>
    <property type="match status" value="1"/>
</dbReference>
<dbReference type="AlphaFoldDB" id="A0AA42IJJ2"/>
<comment type="caution">
    <text evidence="2">The sequence shown here is derived from an EMBL/GenBank/DDBJ whole genome shotgun (WGS) entry which is preliminary data.</text>
</comment>
<dbReference type="Pfam" id="PF00248">
    <property type="entry name" value="Aldo_ket_red"/>
    <property type="match status" value="1"/>
</dbReference>
<dbReference type="PANTHER" id="PTHR43312:SF1">
    <property type="entry name" value="NADP-DEPENDENT OXIDOREDUCTASE DOMAIN-CONTAINING PROTEIN"/>
    <property type="match status" value="1"/>
</dbReference>
<dbReference type="PRINTS" id="PR00069">
    <property type="entry name" value="ALDKETRDTASE"/>
</dbReference>
<accession>A0AA42IJJ2</accession>
<reference evidence="2" key="1">
    <citation type="submission" date="2022-09" db="EMBL/GenBank/DDBJ databases">
        <title>Intensive care unit water sources are persistently colonized with multi-drug resistant bacteria and are the site of extensive horizontal gene transfer of antibiotic resistance genes.</title>
        <authorList>
            <person name="Diorio-Toth L."/>
        </authorList>
    </citation>
    <scope>NUCLEOTIDE SEQUENCE</scope>
    <source>
        <strain evidence="2">GD03863</strain>
    </source>
</reference>
<dbReference type="Gene3D" id="3.20.20.100">
    <property type="entry name" value="NADP-dependent oxidoreductase domain"/>
    <property type="match status" value="1"/>
</dbReference>
<dbReference type="RefSeq" id="WP_279835852.1">
    <property type="nucleotide sequence ID" value="NZ_JAOCDH010000003.1"/>
</dbReference>
<dbReference type="InterPro" id="IPR023210">
    <property type="entry name" value="NADP_OxRdtase_dom"/>
</dbReference>
<dbReference type="SUPFAM" id="SSF51430">
    <property type="entry name" value="NAD(P)-linked oxidoreductase"/>
    <property type="match status" value="1"/>
</dbReference>
<organism evidence="2 3">
    <name type="scientific">Ectopseudomonas toyotomiensis</name>
    <dbReference type="NCBI Taxonomy" id="554344"/>
    <lineage>
        <taxon>Bacteria</taxon>
        <taxon>Pseudomonadati</taxon>
        <taxon>Pseudomonadota</taxon>
        <taxon>Gammaproteobacteria</taxon>
        <taxon>Pseudomonadales</taxon>
        <taxon>Pseudomonadaceae</taxon>
        <taxon>Ectopseudomonas</taxon>
    </lineage>
</organism>
<dbReference type="GO" id="GO:0016491">
    <property type="term" value="F:oxidoreductase activity"/>
    <property type="evidence" value="ECO:0007669"/>
    <property type="project" value="InterPro"/>
</dbReference>
<proteinExistence type="predicted"/>
<gene>
    <name evidence="2" type="ORF">N5D41_04500</name>
</gene>
<dbReference type="InterPro" id="IPR020471">
    <property type="entry name" value="AKR"/>
</dbReference>
<evidence type="ECO:0000259" key="1">
    <source>
        <dbReference type="Pfam" id="PF00248"/>
    </source>
</evidence>
<name>A0AA42IJJ2_9GAMM</name>
<evidence type="ECO:0000313" key="3">
    <source>
        <dbReference type="Proteomes" id="UP001161137"/>
    </source>
</evidence>
<feature type="domain" description="NADP-dependent oxidoreductase" evidence="1">
    <location>
        <begin position="9"/>
        <end position="268"/>
    </location>
</feature>
<dbReference type="InterPro" id="IPR053135">
    <property type="entry name" value="AKR2_Oxidoreductase"/>
</dbReference>
<sequence>MSTVERLSRLALGTVQFGLSYGVANQSGQVSPEEVGLILDAARNAGVRTLDTATAYGESEKVLGQQDLRGFSVVTKLPEIPADCVDVSAWVEAQLHTSLVRLGLSAVDGLLLHRPAQLLGAHGAALFAALQAQREQGLVRRIGVSVYSPEELDALCQRYHFDLIQAPFNVLDKRLEQSGWLDRLQRGGTDLHVRSVFMQGLLLMPSEERPAKFKRWEPLWALWQRWLAESGQSSLQACLRHALAVPQIERVVVGVDSLAQWQAILQSAAGPCPAVPSELQCADIELLNPSLWNHL</sequence>
<dbReference type="InterPro" id="IPR036812">
    <property type="entry name" value="NAD(P)_OxRdtase_dom_sf"/>
</dbReference>
<evidence type="ECO:0000313" key="2">
    <source>
        <dbReference type="EMBL" id="MDH0700747.1"/>
    </source>
</evidence>
<dbReference type="EMBL" id="JAOCDH010000003">
    <property type="protein sequence ID" value="MDH0700747.1"/>
    <property type="molecule type" value="Genomic_DNA"/>
</dbReference>
<dbReference type="Proteomes" id="UP001161137">
    <property type="component" value="Unassembled WGS sequence"/>
</dbReference>
<dbReference type="CDD" id="cd19097">
    <property type="entry name" value="AKR_unchar"/>
    <property type="match status" value="1"/>
</dbReference>
<protein>
    <submittedName>
        <fullName evidence="2">Aldo/keto reductase</fullName>
    </submittedName>
</protein>